<protein>
    <submittedName>
        <fullName evidence="1">Uncharacterized protein</fullName>
    </submittedName>
</protein>
<reference evidence="1" key="2">
    <citation type="submission" date="2020-09" db="EMBL/GenBank/DDBJ databases">
        <authorList>
            <person name="Sun Q."/>
            <person name="Ohkuma M."/>
        </authorList>
    </citation>
    <scope>NUCLEOTIDE SEQUENCE</scope>
    <source>
        <strain evidence="1">JCM 17820</strain>
    </source>
</reference>
<organism evidence="1 2">
    <name type="scientific">Haloarcula pellucida</name>
    <dbReference type="NCBI Taxonomy" id="1427151"/>
    <lineage>
        <taxon>Archaea</taxon>
        <taxon>Methanobacteriati</taxon>
        <taxon>Methanobacteriota</taxon>
        <taxon>Stenosarchaea group</taxon>
        <taxon>Halobacteria</taxon>
        <taxon>Halobacteriales</taxon>
        <taxon>Haloarculaceae</taxon>
        <taxon>Haloarcula</taxon>
    </lineage>
</organism>
<dbReference type="AlphaFoldDB" id="A0A830GSY1"/>
<dbReference type="RefSeq" id="WP_189002082.1">
    <property type="nucleotide sequence ID" value="NZ_BMOU01000008.1"/>
</dbReference>
<evidence type="ECO:0000313" key="1">
    <source>
        <dbReference type="EMBL" id="GGO03703.1"/>
    </source>
</evidence>
<evidence type="ECO:0000313" key="2">
    <source>
        <dbReference type="Proteomes" id="UP000605784"/>
    </source>
</evidence>
<name>A0A830GSY1_9EURY</name>
<dbReference type="Proteomes" id="UP000605784">
    <property type="component" value="Unassembled WGS sequence"/>
</dbReference>
<gene>
    <name evidence="1" type="ORF">GCM10009030_39640</name>
</gene>
<reference evidence="1" key="1">
    <citation type="journal article" date="2014" name="Int. J. Syst. Evol. Microbiol.">
        <title>Complete genome sequence of Corynebacterium casei LMG S-19264T (=DSM 44701T), isolated from a smear-ripened cheese.</title>
        <authorList>
            <consortium name="US DOE Joint Genome Institute (JGI-PGF)"/>
            <person name="Walter F."/>
            <person name="Albersmeier A."/>
            <person name="Kalinowski J."/>
            <person name="Ruckert C."/>
        </authorList>
    </citation>
    <scope>NUCLEOTIDE SEQUENCE</scope>
    <source>
        <strain evidence="1">JCM 17820</strain>
    </source>
</reference>
<keyword evidence="2" id="KW-1185">Reference proteome</keyword>
<sequence length="77" mass="8579">MSDTVQACPNCDSTSKIHKLIHEDRVDSADIDEDYRCYSCGHAFDEPVVREAKNTNTLRGLARQLDRVDPDQVGDAA</sequence>
<accession>A0A830GSY1</accession>
<dbReference type="EMBL" id="BMOU01000008">
    <property type="protein sequence ID" value="GGO03703.1"/>
    <property type="molecule type" value="Genomic_DNA"/>
</dbReference>
<proteinExistence type="predicted"/>
<comment type="caution">
    <text evidence="1">The sequence shown here is derived from an EMBL/GenBank/DDBJ whole genome shotgun (WGS) entry which is preliminary data.</text>
</comment>